<keyword evidence="12" id="KW-0436">Ligase</keyword>
<dbReference type="PROSITE" id="PS50989">
    <property type="entry name" value="COA_CT_CTER"/>
    <property type="match status" value="1"/>
</dbReference>
<protein>
    <recommendedName>
        <fullName evidence="10">Acetyl-coenzyme A carboxylase carboxyl transferase subunit alpha</fullName>
        <shortName evidence="10">ACCase subunit alpha</shortName>
        <shortName evidence="10">Acetyl-CoA carboxylase carboxyltransferase subunit alpha</shortName>
        <ecNumber evidence="10">2.1.3.15</ecNumber>
    </recommendedName>
</protein>
<sequence length="316" mass="35365">MGQTRTELELTYQLIEEKIEELKKLSSNLQYSCTDEITALENKLKEIKKEHLKSLSAWEKVVISRSLNRPMTSDYIKVLFDGWVELHGDRHFGDDPAIIGGLAYFNNTPVTVIGHQKGKNTKENIKYNFGMPHPEGFRKANRLLLQAEKFKRPVITFINTPGAYPGEKAEERGQAWAISQSLLCMSSLKVPIISVFIGEGGSGGALALSVADRTIMLSNSVFSIASPEACASILFKDISKAPEIAASLKLTASDLKELEIIDEIIEEPTIENILEDQEFVSSIRNCITNHLDSLMVEDFNTLPIKRYEKLKLIGNY</sequence>
<comment type="subunit">
    <text evidence="10">Acetyl-CoA carboxylase is a heterohexamer composed of biotin carboxyl carrier protein (AccB), biotin carboxylase (AccC) and two subunits each of ACCase subunit alpha (AccA) and ACCase subunit beta (AccD).</text>
</comment>
<evidence type="ECO:0000313" key="12">
    <source>
        <dbReference type="EMBL" id="QGT98708.1"/>
    </source>
</evidence>
<dbReference type="UniPathway" id="UPA00655">
    <property type="reaction ID" value="UER00711"/>
</dbReference>
<evidence type="ECO:0000256" key="5">
    <source>
        <dbReference type="ARBA" id="ARBA00022832"/>
    </source>
</evidence>
<dbReference type="GO" id="GO:0009317">
    <property type="term" value="C:acetyl-CoA carboxylase complex"/>
    <property type="evidence" value="ECO:0007669"/>
    <property type="project" value="InterPro"/>
</dbReference>
<keyword evidence="10" id="KW-0963">Cytoplasm</keyword>
<evidence type="ECO:0000313" key="13">
    <source>
        <dbReference type="Proteomes" id="UP000426444"/>
    </source>
</evidence>
<evidence type="ECO:0000256" key="2">
    <source>
        <dbReference type="ARBA" id="ARBA00022516"/>
    </source>
</evidence>
<dbReference type="GO" id="GO:0016743">
    <property type="term" value="F:carboxyl- or carbamoyltransferase activity"/>
    <property type="evidence" value="ECO:0007669"/>
    <property type="project" value="UniProtKB-UniRule"/>
</dbReference>
<evidence type="ECO:0000259" key="11">
    <source>
        <dbReference type="PROSITE" id="PS50989"/>
    </source>
</evidence>
<keyword evidence="13" id="KW-1185">Reference proteome</keyword>
<proteinExistence type="inferred from homology"/>
<dbReference type="Proteomes" id="UP000426444">
    <property type="component" value="Chromosome"/>
</dbReference>
<keyword evidence="8 10" id="KW-0275">Fatty acid biosynthesis</keyword>
<keyword evidence="7 10" id="KW-0443">Lipid metabolism</keyword>
<gene>
    <name evidence="10" type="primary">accA</name>
    <name evidence="12" type="ORF">SYNTR_0115</name>
</gene>
<keyword evidence="5 10" id="KW-0276">Fatty acid metabolism</keyword>
<keyword evidence="4 10" id="KW-0547">Nucleotide-binding</keyword>
<evidence type="ECO:0000256" key="6">
    <source>
        <dbReference type="ARBA" id="ARBA00022840"/>
    </source>
</evidence>
<dbReference type="PRINTS" id="PR01069">
    <property type="entry name" value="ACCCTRFRASEA"/>
</dbReference>
<dbReference type="InterPro" id="IPR011763">
    <property type="entry name" value="COA_CT_C"/>
</dbReference>
<comment type="similarity">
    <text evidence="10">Belongs to the AccA family.</text>
</comment>
<dbReference type="PANTHER" id="PTHR42853:SF3">
    <property type="entry name" value="ACETYL-COENZYME A CARBOXYLASE CARBOXYL TRANSFERASE SUBUNIT ALPHA, CHLOROPLASTIC"/>
    <property type="match status" value="1"/>
</dbReference>
<evidence type="ECO:0000256" key="7">
    <source>
        <dbReference type="ARBA" id="ARBA00023098"/>
    </source>
</evidence>
<comment type="function">
    <text evidence="10">Component of the acetyl coenzyme A carboxylase (ACC) complex. First, biotin carboxylase catalyzes the carboxylation of biotin on its carrier protein (BCCP) and then the CO(2) group is transferred by the carboxyltransferase to acetyl-CoA to form malonyl-CoA.</text>
</comment>
<evidence type="ECO:0000256" key="8">
    <source>
        <dbReference type="ARBA" id="ARBA00023160"/>
    </source>
</evidence>
<comment type="subcellular location">
    <subcellularLocation>
        <location evidence="10">Cytoplasm</location>
    </subcellularLocation>
</comment>
<evidence type="ECO:0000256" key="4">
    <source>
        <dbReference type="ARBA" id="ARBA00022741"/>
    </source>
</evidence>
<dbReference type="GO" id="GO:2001295">
    <property type="term" value="P:malonyl-CoA biosynthetic process"/>
    <property type="evidence" value="ECO:0007669"/>
    <property type="project" value="UniProtKB-UniRule"/>
</dbReference>
<dbReference type="Pfam" id="PF03255">
    <property type="entry name" value="ACCA"/>
    <property type="match status" value="1"/>
</dbReference>
<comment type="pathway">
    <text evidence="1 10">Lipid metabolism; malonyl-CoA biosynthesis; malonyl-CoA from acetyl-CoA: step 1/1.</text>
</comment>
<keyword evidence="6 10" id="KW-0067">ATP-binding</keyword>
<evidence type="ECO:0000256" key="3">
    <source>
        <dbReference type="ARBA" id="ARBA00022679"/>
    </source>
</evidence>
<dbReference type="GO" id="GO:0003989">
    <property type="term" value="F:acetyl-CoA carboxylase activity"/>
    <property type="evidence" value="ECO:0007669"/>
    <property type="project" value="InterPro"/>
</dbReference>
<dbReference type="SUPFAM" id="SSF52096">
    <property type="entry name" value="ClpP/crotonase"/>
    <property type="match status" value="1"/>
</dbReference>
<reference evidence="13" key="1">
    <citation type="journal article" date="2019" name="Microbiology">
        <title>Complete Genome Sequence of an Uncultured Bacterium of the Candidate Phylum Bipolaricaulota.</title>
        <authorList>
            <person name="Kadnikov V.V."/>
            <person name="Mardanov A.V."/>
            <person name="Beletsky A.V."/>
            <person name="Frank Y.A."/>
            <person name="Karnachuk O.V."/>
            <person name="Ravin N.V."/>
        </authorList>
    </citation>
    <scope>NUCLEOTIDE SEQUENCE [LARGE SCALE GENOMIC DNA]</scope>
</reference>
<dbReference type="NCBIfam" id="NF004344">
    <property type="entry name" value="PRK05724.1"/>
    <property type="match status" value="1"/>
</dbReference>
<evidence type="ECO:0000256" key="10">
    <source>
        <dbReference type="HAMAP-Rule" id="MF_00823"/>
    </source>
</evidence>
<dbReference type="Gene3D" id="3.90.226.10">
    <property type="entry name" value="2-enoyl-CoA Hydratase, Chain A, domain 1"/>
    <property type="match status" value="1"/>
</dbReference>
<name>A0A6I6DDM3_9FIRM</name>
<dbReference type="AlphaFoldDB" id="A0A6I6DDM3"/>
<dbReference type="NCBIfam" id="TIGR00513">
    <property type="entry name" value="accA"/>
    <property type="match status" value="1"/>
</dbReference>
<evidence type="ECO:0000256" key="1">
    <source>
        <dbReference type="ARBA" id="ARBA00004956"/>
    </source>
</evidence>
<dbReference type="InterPro" id="IPR001095">
    <property type="entry name" value="Acetyl_CoA_COase_a_su"/>
</dbReference>
<dbReference type="InterPro" id="IPR029045">
    <property type="entry name" value="ClpP/crotonase-like_dom_sf"/>
</dbReference>
<evidence type="ECO:0000256" key="9">
    <source>
        <dbReference type="ARBA" id="ARBA00049152"/>
    </source>
</evidence>
<dbReference type="GO" id="GO:0005524">
    <property type="term" value="F:ATP binding"/>
    <property type="evidence" value="ECO:0007669"/>
    <property type="project" value="UniProtKB-KW"/>
</dbReference>
<dbReference type="RefSeq" id="WP_156202675.1">
    <property type="nucleotide sequence ID" value="NZ_CP046457.1"/>
</dbReference>
<dbReference type="OrthoDB" id="9808023at2"/>
<dbReference type="GO" id="GO:0006633">
    <property type="term" value="P:fatty acid biosynthetic process"/>
    <property type="evidence" value="ECO:0007669"/>
    <property type="project" value="UniProtKB-KW"/>
</dbReference>
<feature type="domain" description="CoA carboxyltransferase C-terminal" evidence="11">
    <location>
        <begin position="40"/>
        <end position="293"/>
    </location>
</feature>
<dbReference type="EMBL" id="CP046457">
    <property type="protein sequence ID" value="QGT98708.1"/>
    <property type="molecule type" value="Genomic_DNA"/>
</dbReference>
<dbReference type="NCBIfam" id="NF041504">
    <property type="entry name" value="AccA_sub"/>
    <property type="match status" value="1"/>
</dbReference>
<dbReference type="EC" id="2.1.3.15" evidence="10"/>
<comment type="catalytic activity">
    <reaction evidence="9 10">
        <text>N(6)-carboxybiotinyl-L-lysyl-[protein] + acetyl-CoA = N(6)-biotinyl-L-lysyl-[protein] + malonyl-CoA</text>
        <dbReference type="Rhea" id="RHEA:54728"/>
        <dbReference type="Rhea" id="RHEA-COMP:10505"/>
        <dbReference type="Rhea" id="RHEA-COMP:10506"/>
        <dbReference type="ChEBI" id="CHEBI:57288"/>
        <dbReference type="ChEBI" id="CHEBI:57384"/>
        <dbReference type="ChEBI" id="CHEBI:83144"/>
        <dbReference type="ChEBI" id="CHEBI:83145"/>
        <dbReference type="EC" id="2.1.3.15"/>
    </reaction>
</comment>
<accession>A0A6I6DDM3</accession>
<organism evidence="12 13">
    <name type="scientific">Candidatus Syntrophocurvum alkaliphilum</name>
    <dbReference type="NCBI Taxonomy" id="2293317"/>
    <lineage>
        <taxon>Bacteria</taxon>
        <taxon>Bacillati</taxon>
        <taxon>Bacillota</taxon>
        <taxon>Clostridia</taxon>
        <taxon>Eubacteriales</taxon>
        <taxon>Syntrophomonadaceae</taxon>
        <taxon>Candidatus Syntrophocurvum</taxon>
    </lineage>
</organism>
<keyword evidence="3 10" id="KW-0808">Transferase</keyword>
<dbReference type="KEGG" id="salq:SYNTR_0115"/>
<keyword evidence="2 10" id="KW-0444">Lipid biosynthesis</keyword>
<dbReference type="PANTHER" id="PTHR42853">
    <property type="entry name" value="ACETYL-COENZYME A CARBOXYLASE CARBOXYL TRANSFERASE SUBUNIT ALPHA"/>
    <property type="match status" value="1"/>
</dbReference>
<dbReference type="HAMAP" id="MF_00823">
    <property type="entry name" value="AcetylCoA_CT_alpha"/>
    <property type="match status" value="1"/>
</dbReference>